<sequence>MIKLVFYFLLGIFHCQAILQENPPPTPRSFPACVLLTNGGSRVYCYGGSLQRNQDGPSGPSNEVDILDLSIFNSPTIPALTWKKSTFAYANAGVALASINNDSALFLYGGNQQWPKNNTGYIVSTTDNSIMASLTAANPMDSSLTPFIHESRVVTLQNGTIWMFGGQLINYNLRTATSSVFLFDPVSQVLTNLTVPTPGGNTRFGHTATLSKDGTKIYVIGGFIFPPETDVQFQQNNTQLTDIWVYDVPSSQWSTVQANSNQTTPPAMRTFHTTNRRNHC</sequence>
<comment type="caution">
    <text evidence="2">The sequence shown here is derived from an EMBL/GenBank/DDBJ whole genome shotgun (WGS) entry which is preliminary data.</text>
</comment>
<dbReference type="InterPro" id="IPR015915">
    <property type="entry name" value="Kelch-typ_b-propeller"/>
</dbReference>
<name>A0A1X2GSA5_9FUNG</name>
<dbReference type="SUPFAM" id="SSF117281">
    <property type="entry name" value="Kelch motif"/>
    <property type="match status" value="1"/>
</dbReference>
<proteinExistence type="predicted"/>
<dbReference type="Proteomes" id="UP000242146">
    <property type="component" value="Unassembled WGS sequence"/>
</dbReference>
<keyword evidence="1" id="KW-0732">Signal</keyword>
<dbReference type="Pfam" id="PF24681">
    <property type="entry name" value="Kelch_KLHDC2_KLHL20_DRC7"/>
    <property type="match status" value="1"/>
</dbReference>
<protein>
    <recommendedName>
        <fullName evidence="4">Galactose oxidase</fullName>
    </recommendedName>
</protein>
<organism evidence="2 3">
    <name type="scientific">Hesseltinella vesiculosa</name>
    <dbReference type="NCBI Taxonomy" id="101127"/>
    <lineage>
        <taxon>Eukaryota</taxon>
        <taxon>Fungi</taxon>
        <taxon>Fungi incertae sedis</taxon>
        <taxon>Mucoromycota</taxon>
        <taxon>Mucoromycotina</taxon>
        <taxon>Mucoromycetes</taxon>
        <taxon>Mucorales</taxon>
        <taxon>Cunninghamellaceae</taxon>
        <taxon>Hesseltinella</taxon>
    </lineage>
</organism>
<feature type="signal peptide" evidence="1">
    <location>
        <begin position="1"/>
        <end position="17"/>
    </location>
</feature>
<evidence type="ECO:0008006" key="4">
    <source>
        <dbReference type="Google" id="ProtNLM"/>
    </source>
</evidence>
<dbReference type="Gene3D" id="2.120.10.80">
    <property type="entry name" value="Kelch-type beta propeller"/>
    <property type="match status" value="1"/>
</dbReference>
<reference evidence="2 3" key="1">
    <citation type="submission" date="2016-07" db="EMBL/GenBank/DDBJ databases">
        <title>Pervasive Adenine N6-methylation of Active Genes in Fungi.</title>
        <authorList>
            <consortium name="DOE Joint Genome Institute"/>
            <person name="Mondo S.J."/>
            <person name="Dannebaum R.O."/>
            <person name="Kuo R.C."/>
            <person name="Labutti K."/>
            <person name="Haridas S."/>
            <person name="Kuo A."/>
            <person name="Salamov A."/>
            <person name="Ahrendt S.R."/>
            <person name="Lipzen A."/>
            <person name="Sullivan W."/>
            <person name="Andreopoulos W.B."/>
            <person name="Clum A."/>
            <person name="Lindquist E."/>
            <person name="Daum C."/>
            <person name="Ramamoorthy G.K."/>
            <person name="Gryganskyi A."/>
            <person name="Culley D."/>
            <person name="Magnuson J.K."/>
            <person name="James T.Y."/>
            <person name="O'Malley M.A."/>
            <person name="Stajich J.E."/>
            <person name="Spatafora J.W."/>
            <person name="Visel A."/>
            <person name="Grigoriev I.V."/>
        </authorList>
    </citation>
    <scope>NUCLEOTIDE SEQUENCE [LARGE SCALE GENOMIC DNA]</scope>
    <source>
        <strain evidence="2 3">NRRL 3301</strain>
    </source>
</reference>
<dbReference type="PANTHER" id="PTHR23244">
    <property type="entry name" value="KELCH REPEAT DOMAIN"/>
    <property type="match status" value="1"/>
</dbReference>
<dbReference type="OrthoDB" id="205993at2759"/>
<evidence type="ECO:0000313" key="3">
    <source>
        <dbReference type="Proteomes" id="UP000242146"/>
    </source>
</evidence>
<accession>A0A1X2GSA5</accession>
<keyword evidence="3" id="KW-1185">Reference proteome</keyword>
<evidence type="ECO:0000313" key="2">
    <source>
        <dbReference type="EMBL" id="ORX60299.1"/>
    </source>
</evidence>
<gene>
    <name evidence="2" type="ORF">DM01DRAFT_1157242</name>
</gene>
<dbReference type="EMBL" id="MCGT01000004">
    <property type="protein sequence ID" value="ORX60299.1"/>
    <property type="molecule type" value="Genomic_DNA"/>
</dbReference>
<feature type="chain" id="PRO_5013389886" description="Galactose oxidase" evidence="1">
    <location>
        <begin position="18"/>
        <end position="280"/>
    </location>
</feature>
<evidence type="ECO:0000256" key="1">
    <source>
        <dbReference type="SAM" id="SignalP"/>
    </source>
</evidence>
<dbReference type="AlphaFoldDB" id="A0A1X2GSA5"/>